<evidence type="ECO:0000313" key="2">
    <source>
        <dbReference type="Proteomes" id="UP001378960"/>
    </source>
</evidence>
<comment type="caution">
    <text evidence="1">The sequence shown here is derived from an EMBL/GenBank/DDBJ whole genome shotgun (WGS) entry which is preliminary data.</text>
</comment>
<protein>
    <submittedName>
        <fullName evidence="1">Uncharacterized protein</fullName>
    </submittedName>
</protein>
<evidence type="ECO:0000313" key="1">
    <source>
        <dbReference type="EMBL" id="GMM48813.1"/>
    </source>
</evidence>
<sequence>MSFSATLNEKVITFENDISASVYERCIKELEMAVVTKTDDRLKRPFFKQWFILELGSYFSTFDLEDFFTSTNY</sequence>
<accession>A0AAV5RBI9</accession>
<reference evidence="1 2" key="1">
    <citation type="journal article" date="2023" name="Elife">
        <title>Identification of key yeast species and microbe-microbe interactions impacting larval growth of Drosophila in the wild.</title>
        <authorList>
            <person name="Mure A."/>
            <person name="Sugiura Y."/>
            <person name="Maeda R."/>
            <person name="Honda K."/>
            <person name="Sakurai N."/>
            <person name="Takahashi Y."/>
            <person name="Watada M."/>
            <person name="Katoh T."/>
            <person name="Gotoh A."/>
            <person name="Gotoh Y."/>
            <person name="Taniguchi I."/>
            <person name="Nakamura K."/>
            <person name="Hayashi T."/>
            <person name="Katayama T."/>
            <person name="Uemura T."/>
            <person name="Hattori Y."/>
        </authorList>
    </citation>
    <scope>NUCLEOTIDE SEQUENCE [LARGE SCALE GENOMIC DNA]</scope>
    <source>
        <strain evidence="1 2">PK-24</strain>
    </source>
</reference>
<keyword evidence="2" id="KW-1185">Reference proteome</keyword>
<gene>
    <name evidence="1" type="ORF">DAPK24_054110</name>
</gene>
<dbReference type="Proteomes" id="UP001378960">
    <property type="component" value="Unassembled WGS sequence"/>
</dbReference>
<organism evidence="1 2">
    <name type="scientific">Pichia kluyveri</name>
    <name type="common">Yeast</name>
    <dbReference type="NCBI Taxonomy" id="36015"/>
    <lineage>
        <taxon>Eukaryota</taxon>
        <taxon>Fungi</taxon>
        <taxon>Dikarya</taxon>
        <taxon>Ascomycota</taxon>
        <taxon>Saccharomycotina</taxon>
        <taxon>Pichiomycetes</taxon>
        <taxon>Pichiales</taxon>
        <taxon>Pichiaceae</taxon>
        <taxon>Pichia</taxon>
    </lineage>
</organism>
<dbReference type="EMBL" id="BTGB01000009">
    <property type="protein sequence ID" value="GMM48813.1"/>
    <property type="molecule type" value="Genomic_DNA"/>
</dbReference>
<dbReference type="AlphaFoldDB" id="A0AAV5RBI9"/>
<proteinExistence type="predicted"/>
<name>A0AAV5RBI9_PICKL</name>